<dbReference type="EMBL" id="CM045767">
    <property type="protein sequence ID" value="KAI7998589.1"/>
    <property type="molecule type" value="Genomic_DNA"/>
</dbReference>
<organism evidence="1 2">
    <name type="scientific">Camellia lanceoleosa</name>
    <dbReference type="NCBI Taxonomy" id="1840588"/>
    <lineage>
        <taxon>Eukaryota</taxon>
        <taxon>Viridiplantae</taxon>
        <taxon>Streptophyta</taxon>
        <taxon>Embryophyta</taxon>
        <taxon>Tracheophyta</taxon>
        <taxon>Spermatophyta</taxon>
        <taxon>Magnoliopsida</taxon>
        <taxon>eudicotyledons</taxon>
        <taxon>Gunneridae</taxon>
        <taxon>Pentapetalae</taxon>
        <taxon>asterids</taxon>
        <taxon>Ericales</taxon>
        <taxon>Theaceae</taxon>
        <taxon>Camellia</taxon>
    </lineage>
</organism>
<gene>
    <name evidence="1" type="ORF">LOK49_LG10G02088</name>
</gene>
<keyword evidence="2" id="KW-1185">Reference proteome</keyword>
<sequence length="141" mass="15081">MKNWKQHGGVIAVPIALIVIYVIGRSDGRDLRPSEHGLAYQNNVTAAEEKSPEMRSFFGGAMPTVPAASVPMPVAKNMSDASWWREVSGGGGGGGRRDHVRDALVVATVVCGATGVVLLVVAGLLFVVRYQRRRSNDGRPK</sequence>
<evidence type="ECO:0000313" key="1">
    <source>
        <dbReference type="EMBL" id="KAI7998589.1"/>
    </source>
</evidence>
<comment type="caution">
    <text evidence="1">The sequence shown here is derived from an EMBL/GenBank/DDBJ whole genome shotgun (WGS) entry which is preliminary data.</text>
</comment>
<evidence type="ECO:0000313" key="2">
    <source>
        <dbReference type="Proteomes" id="UP001060215"/>
    </source>
</evidence>
<protein>
    <submittedName>
        <fullName evidence="1">Uncharacterized protein</fullName>
    </submittedName>
</protein>
<dbReference type="Proteomes" id="UP001060215">
    <property type="component" value="Chromosome 10"/>
</dbReference>
<name>A0ACC0GCB5_9ERIC</name>
<proteinExistence type="predicted"/>
<accession>A0ACC0GCB5</accession>
<reference evidence="1 2" key="1">
    <citation type="journal article" date="2022" name="Plant J.">
        <title>Chromosome-level genome of Camellia lanceoleosa provides a valuable resource for understanding genome evolution and self-incompatibility.</title>
        <authorList>
            <person name="Gong W."/>
            <person name="Xiao S."/>
            <person name="Wang L."/>
            <person name="Liao Z."/>
            <person name="Chang Y."/>
            <person name="Mo W."/>
            <person name="Hu G."/>
            <person name="Li W."/>
            <person name="Zhao G."/>
            <person name="Zhu H."/>
            <person name="Hu X."/>
            <person name="Ji K."/>
            <person name="Xiang X."/>
            <person name="Song Q."/>
            <person name="Yuan D."/>
            <person name="Jin S."/>
            <person name="Zhang L."/>
        </authorList>
    </citation>
    <scope>NUCLEOTIDE SEQUENCE [LARGE SCALE GENOMIC DNA]</scope>
    <source>
        <strain evidence="1">SQ_2022a</strain>
    </source>
</reference>